<evidence type="ECO:0000256" key="8">
    <source>
        <dbReference type="RuleBase" id="RU362026"/>
    </source>
</evidence>
<dbReference type="Proteomes" id="UP000192418">
    <property type="component" value="Unassembled WGS sequence"/>
</dbReference>
<dbReference type="GO" id="GO:0008170">
    <property type="term" value="F:N-methyltransferase activity"/>
    <property type="evidence" value="ECO:0007669"/>
    <property type="project" value="InterPro"/>
</dbReference>
<evidence type="ECO:0000256" key="5">
    <source>
        <dbReference type="ARBA" id="ARBA00022747"/>
    </source>
</evidence>
<evidence type="ECO:0000313" key="11">
    <source>
        <dbReference type="Proteomes" id="UP000192418"/>
    </source>
</evidence>
<keyword evidence="11" id="KW-1185">Reference proteome</keyword>
<dbReference type="EC" id="2.1.1.-" evidence="8"/>
<dbReference type="RefSeq" id="WP_084067580.1">
    <property type="nucleotide sequence ID" value="NZ_FWXY01000005.1"/>
</dbReference>
<dbReference type="SUPFAM" id="SSF53335">
    <property type="entry name" value="S-adenosyl-L-methionine-dependent methyltransferases"/>
    <property type="match status" value="1"/>
</dbReference>
<keyword evidence="6" id="KW-0238">DNA-binding</keyword>
<sequence>MKSEHRVIFSDARNLNSLSNDSIDLVVTSPPYPMISMWDNLFINMNPDIQRVLDQGCGNIAFELMHLELDKVWQELDRVVKPSGFVCINIGDATRTVGKQFQLYSNHSRITSALTRLSFQSLPVILWKKATNSPNKFMGSGMLPAGAYVTLEHEYIMIFRKGGKREFKTPEQKQTRNESAIFWEERNRWFSDTWDIKGVRQKMGPGKSRDRNAAYPFELPHRLINMYSVKDDTVLDPFLGTGTTTFAAMASERNSLGVECDNHFSDVIREGLKNTKQLSNKTLVQRIEKHLDFVKEYQQNKKILKHENHTYGFPVMTKQESRLKFNLVKDICSSNLNKMVVEYEDFSISHKTKRDNVKFYRESNLFSGKQMNLFDL</sequence>
<dbReference type="EMBL" id="FWXY01000005">
    <property type="protein sequence ID" value="SMC60104.1"/>
    <property type="molecule type" value="Genomic_DNA"/>
</dbReference>
<dbReference type="AlphaFoldDB" id="A0A1W2AHL1"/>
<evidence type="ECO:0000256" key="3">
    <source>
        <dbReference type="ARBA" id="ARBA00022679"/>
    </source>
</evidence>
<dbReference type="PRINTS" id="PR00508">
    <property type="entry name" value="S21N4MTFRASE"/>
</dbReference>
<keyword evidence="3" id="KW-0808">Transferase</keyword>
<reference evidence="10 11" key="1">
    <citation type="submission" date="2017-04" db="EMBL/GenBank/DDBJ databases">
        <authorList>
            <person name="Afonso C.L."/>
            <person name="Miller P.J."/>
            <person name="Scott M.A."/>
            <person name="Spackman E."/>
            <person name="Goraichik I."/>
            <person name="Dimitrov K.M."/>
            <person name="Suarez D.L."/>
            <person name="Swayne D.E."/>
        </authorList>
    </citation>
    <scope>NUCLEOTIDE SEQUENCE [LARGE SCALE GENOMIC DNA]</scope>
    <source>
        <strain evidence="10 11">DSM 3385</strain>
    </source>
</reference>
<name>A0A1W2AHL1_9BACT</name>
<dbReference type="PROSITE" id="PS00093">
    <property type="entry name" value="N4_MTASE"/>
    <property type="match status" value="1"/>
</dbReference>
<dbReference type="GO" id="GO:0009307">
    <property type="term" value="P:DNA restriction-modification system"/>
    <property type="evidence" value="ECO:0007669"/>
    <property type="project" value="UniProtKB-KW"/>
</dbReference>
<evidence type="ECO:0000256" key="4">
    <source>
        <dbReference type="ARBA" id="ARBA00022691"/>
    </source>
</evidence>
<evidence type="ECO:0000256" key="2">
    <source>
        <dbReference type="ARBA" id="ARBA00022603"/>
    </source>
</evidence>
<evidence type="ECO:0000256" key="6">
    <source>
        <dbReference type="ARBA" id="ARBA00023125"/>
    </source>
</evidence>
<dbReference type="STRING" id="1121400.SAMN02746065_10590"/>
<evidence type="ECO:0000256" key="1">
    <source>
        <dbReference type="ARBA" id="ARBA00010203"/>
    </source>
</evidence>
<protein>
    <recommendedName>
        <fullName evidence="8">Methyltransferase</fullName>
        <ecNumber evidence="8">2.1.1.-</ecNumber>
    </recommendedName>
</protein>
<dbReference type="InterPro" id="IPR017985">
    <property type="entry name" value="MeTrfase_CN4_CS"/>
</dbReference>
<evidence type="ECO:0000313" key="10">
    <source>
        <dbReference type="EMBL" id="SMC60104.1"/>
    </source>
</evidence>
<accession>A0A1W2AHL1</accession>
<keyword evidence="5" id="KW-0680">Restriction system</keyword>
<keyword evidence="2 10" id="KW-0489">Methyltransferase</keyword>
<dbReference type="InterPro" id="IPR002941">
    <property type="entry name" value="DNA_methylase_N4/N6"/>
</dbReference>
<comment type="catalytic activity">
    <reaction evidence="7">
        <text>a 2'-deoxycytidine in DNA + S-adenosyl-L-methionine = an N(4)-methyl-2'-deoxycytidine in DNA + S-adenosyl-L-homocysteine + H(+)</text>
        <dbReference type="Rhea" id="RHEA:16857"/>
        <dbReference type="Rhea" id="RHEA-COMP:11369"/>
        <dbReference type="Rhea" id="RHEA-COMP:13674"/>
        <dbReference type="ChEBI" id="CHEBI:15378"/>
        <dbReference type="ChEBI" id="CHEBI:57856"/>
        <dbReference type="ChEBI" id="CHEBI:59789"/>
        <dbReference type="ChEBI" id="CHEBI:85452"/>
        <dbReference type="ChEBI" id="CHEBI:137933"/>
        <dbReference type="EC" id="2.1.1.113"/>
    </reaction>
</comment>
<dbReference type="OrthoDB" id="9773060at2"/>
<evidence type="ECO:0000256" key="7">
    <source>
        <dbReference type="ARBA" id="ARBA00049120"/>
    </source>
</evidence>
<dbReference type="InterPro" id="IPR029063">
    <property type="entry name" value="SAM-dependent_MTases_sf"/>
</dbReference>
<proteinExistence type="inferred from homology"/>
<dbReference type="Gene3D" id="3.40.50.150">
    <property type="entry name" value="Vaccinia Virus protein VP39"/>
    <property type="match status" value="1"/>
</dbReference>
<gene>
    <name evidence="10" type="ORF">SAMN02746065_10590</name>
</gene>
<dbReference type="Pfam" id="PF01555">
    <property type="entry name" value="N6_N4_Mtase"/>
    <property type="match status" value="1"/>
</dbReference>
<comment type="similarity">
    <text evidence="1">Belongs to the N(4)/N(6)-methyltransferase family. N(4) subfamily.</text>
</comment>
<keyword evidence="4" id="KW-0949">S-adenosyl-L-methionine</keyword>
<dbReference type="GO" id="GO:0003677">
    <property type="term" value="F:DNA binding"/>
    <property type="evidence" value="ECO:0007669"/>
    <property type="project" value="UniProtKB-KW"/>
</dbReference>
<dbReference type="GO" id="GO:0032259">
    <property type="term" value="P:methylation"/>
    <property type="evidence" value="ECO:0007669"/>
    <property type="project" value="UniProtKB-KW"/>
</dbReference>
<dbReference type="InterPro" id="IPR001091">
    <property type="entry name" value="RM_Methyltransferase"/>
</dbReference>
<feature type="domain" description="DNA methylase N-4/N-6" evidence="9">
    <location>
        <begin position="23"/>
        <end position="268"/>
    </location>
</feature>
<dbReference type="GO" id="GO:0015667">
    <property type="term" value="F:site-specific DNA-methyltransferase (cytosine-N4-specific) activity"/>
    <property type="evidence" value="ECO:0007669"/>
    <property type="project" value="UniProtKB-EC"/>
</dbReference>
<evidence type="ECO:0000259" key="9">
    <source>
        <dbReference type="Pfam" id="PF01555"/>
    </source>
</evidence>
<organism evidence="10 11">
    <name type="scientific">Desulfocicer vacuolatum DSM 3385</name>
    <dbReference type="NCBI Taxonomy" id="1121400"/>
    <lineage>
        <taxon>Bacteria</taxon>
        <taxon>Pseudomonadati</taxon>
        <taxon>Thermodesulfobacteriota</taxon>
        <taxon>Desulfobacteria</taxon>
        <taxon>Desulfobacterales</taxon>
        <taxon>Desulfobacteraceae</taxon>
        <taxon>Desulfocicer</taxon>
    </lineage>
</organism>